<dbReference type="Proteomes" id="UP000614058">
    <property type="component" value="Unassembled WGS sequence"/>
</dbReference>
<gene>
    <name evidence="1" type="ORF">JDW22_05030</name>
</gene>
<proteinExistence type="predicted"/>
<reference evidence="1 2" key="1">
    <citation type="journal article" date="2021" name="Pathogens">
        <title>Isolation and Characterization of Kingella bonacorsii sp. nov., A Novel Kingella Species Detected in a Stable Periodontitis Subject.</title>
        <authorList>
            <person name="Antezack A."/>
            <person name="Boxberger M."/>
            <person name="Rolland C."/>
            <person name="Monnet-Corti V."/>
            <person name="La Scola B."/>
        </authorList>
    </citation>
    <scope>NUCLEOTIDE SEQUENCE [LARGE SCALE GENOMIC DNA]</scope>
    <source>
        <strain evidence="1 2">Marseille-Q4569</strain>
    </source>
</reference>
<dbReference type="RefSeq" id="WP_200522098.1">
    <property type="nucleotide sequence ID" value="NZ_JAEHNZ010000002.1"/>
</dbReference>
<evidence type="ECO:0000313" key="2">
    <source>
        <dbReference type="Proteomes" id="UP000614058"/>
    </source>
</evidence>
<dbReference type="EMBL" id="JAEHNZ010000002">
    <property type="protein sequence ID" value="MBK0395962.1"/>
    <property type="molecule type" value="Genomic_DNA"/>
</dbReference>
<accession>A0ABS1BRV7</accession>
<keyword evidence="2" id="KW-1185">Reference proteome</keyword>
<evidence type="ECO:0000313" key="1">
    <source>
        <dbReference type="EMBL" id="MBK0395962.1"/>
    </source>
</evidence>
<comment type="caution">
    <text evidence="1">The sequence shown here is derived from an EMBL/GenBank/DDBJ whole genome shotgun (WGS) entry which is preliminary data.</text>
</comment>
<name>A0ABS1BRV7_9NEIS</name>
<protein>
    <submittedName>
        <fullName evidence="1">Uncharacterized protein</fullName>
    </submittedName>
</protein>
<sequence>MNQPLSAVLLAVLAAPTLPPPRPAEPPAFPAPQNLNFAKCKAKANRLN</sequence>
<organism evidence="1 2">
    <name type="scientific">Kingella bonacorsii</name>
    <dbReference type="NCBI Taxonomy" id="2796361"/>
    <lineage>
        <taxon>Bacteria</taxon>
        <taxon>Pseudomonadati</taxon>
        <taxon>Pseudomonadota</taxon>
        <taxon>Betaproteobacteria</taxon>
        <taxon>Neisseriales</taxon>
        <taxon>Neisseriaceae</taxon>
        <taxon>Kingella</taxon>
    </lineage>
</organism>